<dbReference type="GO" id="GO:0031262">
    <property type="term" value="C:Ndc80 complex"/>
    <property type="evidence" value="ECO:0007669"/>
    <property type="project" value="InterPro"/>
</dbReference>
<evidence type="ECO:0000256" key="2">
    <source>
        <dbReference type="ARBA" id="ARBA00006379"/>
    </source>
</evidence>
<comment type="function">
    <text evidence="9">Acts as a component of the essential kinetochore-associated NDC80 complex, which is required for chromosome segregation and spindle checkpoint activity.</text>
</comment>
<evidence type="ECO:0000256" key="10">
    <source>
        <dbReference type="SAM" id="MobiDB-lite"/>
    </source>
</evidence>
<evidence type="ECO:0000256" key="6">
    <source>
        <dbReference type="ARBA" id="ARBA00023054"/>
    </source>
</evidence>
<comment type="similarity">
    <text evidence="2 9">Belongs to the SPC25 family.</text>
</comment>
<feature type="domain" description="Chromosome segregation protein Spc25 C-terminal" evidence="11">
    <location>
        <begin position="177"/>
        <end position="245"/>
    </location>
</feature>
<dbReference type="EMBL" id="CM000638">
    <property type="protein sequence ID" value="EED96090.1"/>
    <property type="molecule type" value="Genomic_DNA"/>
</dbReference>
<keyword evidence="5 9" id="KW-0498">Mitosis</keyword>
<keyword evidence="6" id="KW-0175">Coiled coil</keyword>
<evidence type="ECO:0000313" key="13">
    <source>
        <dbReference type="Proteomes" id="UP000001449"/>
    </source>
</evidence>
<keyword evidence="9" id="KW-0539">Nucleus</keyword>
<keyword evidence="7 9" id="KW-0131">Cell cycle</keyword>
<dbReference type="GO" id="GO:0007059">
    <property type="term" value="P:chromosome segregation"/>
    <property type="evidence" value="ECO:0007669"/>
    <property type="project" value="InterPro"/>
</dbReference>
<keyword evidence="13" id="KW-1185">Reference proteome</keyword>
<reference evidence="12 13" key="1">
    <citation type="journal article" date="2004" name="Science">
        <title>The genome of the diatom Thalassiosira pseudonana: ecology, evolution, and metabolism.</title>
        <authorList>
            <person name="Armbrust E.V."/>
            <person name="Berges J.A."/>
            <person name="Bowler C."/>
            <person name="Green B.R."/>
            <person name="Martinez D."/>
            <person name="Putnam N.H."/>
            <person name="Zhou S."/>
            <person name="Allen A.E."/>
            <person name="Apt K.E."/>
            <person name="Bechner M."/>
            <person name="Brzezinski M.A."/>
            <person name="Chaal B.K."/>
            <person name="Chiovitti A."/>
            <person name="Davis A.K."/>
            <person name="Demarest M.S."/>
            <person name="Detter J.C."/>
            <person name="Glavina T."/>
            <person name="Goodstein D."/>
            <person name="Hadi M.Z."/>
            <person name="Hellsten U."/>
            <person name="Hildebrand M."/>
            <person name="Jenkins B.D."/>
            <person name="Jurka J."/>
            <person name="Kapitonov V.V."/>
            <person name="Kroger N."/>
            <person name="Lau W.W."/>
            <person name="Lane T.W."/>
            <person name="Larimer F.W."/>
            <person name="Lippmeier J.C."/>
            <person name="Lucas S."/>
            <person name="Medina M."/>
            <person name="Montsant A."/>
            <person name="Obornik M."/>
            <person name="Parker M.S."/>
            <person name="Palenik B."/>
            <person name="Pazour G.J."/>
            <person name="Richardson P.M."/>
            <person name="Rynearson T.A."/>
            <person name="Saito M.A."/>
            <person name="Schwartz D.C."/>
            <person name="Thamatrakoln K."/>
            <person name="Valentin K."/>
            <person name="Vardi A."/>
            <person name="Wilkerson F.P."/>
            <person name="Rokhsar D.S."/>
        </authorList>
    </citation>
    <scope>NUCLEOTIDE SEQUENCE [LARGE SCALE GENOMIC DNA]</scope>
    <source>
        <strain evidence="12 13">CCMP1335</strain>
    </source>
</reference>
<evidence type="ECO:0000259" key="11">
    <source>
        <dbReference type="Pfam" id="PF08234"/>
    </source>
</evidence>
<evidence type="ECO:0000256" key="3">
    <source>
        <dbReference type="ARBA" id="ARBA00022454"/>
    </source>
</evidence>
<dbReference type="PaxDb" id="35128-Thaps1908"/>
<evidence type="ECO:0000256" key="5">
    <source>
        <dbReference type="ARBA" id="ARBA00022776"/>
    </source>
</evidence>
<gene>
    <name evidence="12" type="ORF">THAPSDRAFT_1908</name>
</gene>
<dbReference type="AlphaFoldDB" id="B8BS97"/>
<keyword evidence="4 9" id="KW-0132">Cell division</keyword>
<keyword evidence="9" id="KW-0995">Kinetochore</keyword>
<keyword evidence="3 9" id="KW-0158">Chromosome</keyword>
<dbReference type="Proteomes" id="UP000001449">
    <property type="component" value="Chromosome 1"/>
</dbReference>
<protein>
    <recommendedName>
        <fullName evidence="9">Kinetochore protein SPC25</fullName>
    </recommendedName>
</protein>
<dbReference type="HOGENOM" id="CLU_1122011_0_0_1"/>
<dbReference type="InParanoid" id="B8BS97"/>
<dbReference type="Gene3D" id="3.30.457.50">
    <property type="entry name" value="Chromosome segregation protein Spc25"/>
    <property type="match status" value="1"/>
</dbReference>
<reference evidence="12 13" key="2">
    <citation type="journal article" date="2008" name="Nature">
        <title>The Phaeodactylum genome reveals the evolutionary history of diatom genomes.</title>
        <authorList>
            <person name="Bowler C."/>
            <person name="Allen A.E."/>
            <person name="Badger J.H."/>
            <person name="Grimwood J."/>
            <person name="Jabbari K."/>
            <person name="Kuo A."/>
            <person name="Maheswari U."/>
            <person name="Martens C."/>
            <person name="Maumus F."/>
            <person name="Otillar R.P."/>
            <person name="Rayko E."/>
            <person name="Salamov A."/>
            <person name="Vandepoele K."/>
            <person name="Beszteri B."/>
            <person name="Gruber A."/>
            <person name="Heijde M."/>
            <person name="Katinka M."/>
            <person name="Mock T."/>
            <person name="Valentin K."/>
            <person name="Verret F."/>
            <person name="Berges J.A."/>
            <person name="Brownlee C."/>
            <person name="Cadoret J.P."/>
            <person name="Chiovitti A."/>
            <person name="Choi C.J."/>
            <person name="Coesel S."/>
            <person name="De Martino A."/>
            <person name="Detter J.C."/>
            <person name="Durkin C."/>
            <person name="Falciatore A."/>
            <person name="Fournet J."/>
            <person name="Haruta M."/>
            <person name="Huysman M.J."/>
            <person name="Jenkins B.D."/>
            <person name="Jiroutova K."/>
            <person name="Jorgensen R.E."/>
            <person name="Joubert Y."/>
            <person name="Kaplan A."/>
            <person name="Kroger N."/>
            <person name="Kroth P.G."/>
            <person name="La Roche J."/>
            <person name="Lindquist E."/>
            <person name="Lommer M."/>
            <person name="Martin-Jezequel V."/>
            <person name="Lopez P.J."/>
            <person name="Lucas S."/>
            <person name="Mangogna M."/>
            <person name="McGinnis K."/>
            <person name="Medlin L.K."/>
            <person name="Montsant A."/>
            <person name="Oudot-Le Secq M.P."/>
            <person name="Napoli C."/>
            <person name="Obornik M."/>
            <person name="Parker M.S."/>
            <person name="Petit J.L."/>
            <person name="Porcel B.M."/>
            <person name="Poulsen N."/>
            <person name="Robison M."/>
            <person name="Rychlewski L."/>
            <person name="Rynearson T.A."/>
            <person name="Schmutz J."/>
            <person name="Shapiro H."/>
            <person name="Siaut M."/>
            <person name="Stanley M."/>
            <person name="Sussman M.R."/>
            <person name="Taylor A.R."/>
            <person name="Vardi A."/>
            <person name="von Dassow P."/>
            <person name="Vyverman W."/>
            <person name="Willis A."/>
            <person name="Wyrwicz L.S."/>
            <person name="Rokhsar D.S."/>
            <person name="Weissenbach J."/>
            <person name="Armbrust E.V."/>
            <person name="Green B.R."/>
            <person name="Van de Peer Y."/>
            <person name="Grigoriev I.V."/>
        </authorList>
    </citation>
    <scope>NUCLEOTIDE SEQUENCE [LARGE SCALE GENOMIC DNA]</scope>
    <source>
        <strain evidence="12 13">CCMP1335</strain>
    </source>
</reference>
<accession>B8BS97</accession>
<dbReference type="Pfam" id="PF08234">
    <property type="entry name" value="Spindle_Spc25"/>
    <property type="match status" value="1"/>
</dbReference>
<sequence>MTDLLTPQQTNFTSSFLTSLTAHEAKLTAYITSQKSHADALTSALHAAHAADQEGIDALLRQLKSLQYERGVAQEASASSANGGGLAEQRKKLEGRQKKLEGEVEMLRGKKRVEQAQLDDILHEEATLRTAAQAVREKKREIEETKNTTIEDLTKGLLNYQHVGLTFERKERGGLLLDPSDTKRPFSFQLNMNEATRNFGLSECSPSLDGGKIDAILDKLNGDLNGNVASNGWNDFIVAMRKLFKETL</sequence>
<dbReference type="STRING" id="35128.B8BS97"/>
<comment type="subcellular location">
    <subcellularLocation>
        <location evidence="1">Chromosome</location>
        <location evidence="1">Centromere</location>
    </subcellularLocation>
    <subcellularLocation>
        <location evidence="9">Nucleus</location>
    </subcellularLocation>
    <subcellularLocation>
        <location evidence="9">Chromosome</location>
        <location evidence="9">Centromere</location>
        <location evidence="9">Kinetochore</location>
    </subcellularLocation>
</comment>
<feature type="region of interest" description="Disordered" evidence="10">
    <location>
        <begin position="74"/>
        <end position="94"/>
    </location>
</feature>
<dbReference type="InterPro" id="IPR013255">
    <property type="entry name" value="Spc25_C"/>
</dbReference>
<dbReference type="GO" id="GO:0051301">
    <property type="term" value="P:cell division"/>
    <property type="evidence" value="ECO:0007669"/>
    <property type="project" value="UniProtKB-UniRule"/>
</dbReference>
<evidence type="ECO:0000313" key="12">
    <source>
        <dbReference type="EMBL" id="EED96090.1"/>
    </source>
</evidence>
<proteinExistence type="inferred from homology"/>
<evidence type="ECO:0000256" key="9">
    <source>
        <dbReference type="RuleBase" id="RU367150"/>
    </source>
</evidence>
<name>B8BS97_THAPS</name>
<keyword evidence="8 9" id="KW-0137">Centromere</keyword>
<dbReference type="CDD" id="cd23784">
    <property type="entry name" value="RWD_Spc25"/>
    <property type="match status" value="1"/>
</dbReference>
<dbReference type="GeneID" id="7452537"/>
<comment type="subunit">
    <text evidence="9">Component of the NDC80 complex.</text>
</comment>
<evidence type="ECO:0000256" key="4">
    <source>
        <dbReference type="ARBA" id="ARBA00022618"/>
    </source>
</evidence>
<evidence type="ECO:0000256" key="8">
    <source>
        <dbReference type="ARBA" id="ARBA00023328"/>
    </source>
</evidence>
<dbReference type="KEGG" id="tps:THAPSDRAFT_1908"/>
<dbReference type="RefSeq" id="XP_002286449.1">
    <property type="nucleotide sequence ID" value="XM_002286413.1"/>
</dbReference>
<evidence type="ECO:0000256" key="7">
    <source>
        <dbReference type="ARBA" id="ARBA00023306"/>
    </source>
</evidence>
<dbReference type="GO" id="GO:0005634">
    <property type="term" value="C:nucleus"/>
    <property type="evidence" value="ECO:0007669"/>
    <property type="project" value="UniProtKB-SubCell"/>
</dbReference>
<dbReference type="OMA" id="ITSQKSH"/>
<organism evidence="12 13">
    <name type="scientific">Thalassiosira pseudonana</name>
    <name type="common">Marine diatom</name>
    <name type="synonym">Cyclotella nana</name>
    <dbReference type="NCBI Taxonomy" id="35128"/>
    <lineage>
        <taxon>Eukaryota</taxon>
        <taxon>Sar</taxon>
        <taxon>Stramenopiles</taxon>
        <taxon>Ochrophyta</taxon>
        <taxon>Bacillariophyta</taxon>
        <taxon>Coscinodiscophyceae</taxon>
        <taxon>Thalassiosirophycidae</taxon>
        <taxon>Thalassiosirales</taxon>
        <taxon>Thalassiosiraceae</taxon>
        <taxon>Thalassiosira</taxon>
    </lineage>
</organism>
<dbReference type="eggNOG" id="ENOG502RCHD">
    <property type="taxonomic scope" value="Eukaryota"/>
</dbReference>
<evidence type="ECO:0000256" key="1">
    <source>
        <dbReference type="ARBA" id="ARBA00004584"/>
    </source>
</evidence>